<dbReference type="PANTHER" id="PTHR11472:SF34">
    <property type="entry name" value="REGULATOR OF TELOMERE ELONGATION HELICASE 1"/>
    <property type="match status" value="1"/>
</dbReference>
<dbReference type="GO" id="GO:0003677">
    <property type="term" value="F:DNA binding"/>
    <property type="evidence" value="ECO:0007669"/>
    <property type="project" value="InterPro"/>
</dbReference>
<dbReference type="GO" id="GO:0016818">
    <property type="term" value="F:hydrolase activity, acting on acid anhydrides, in phosphorus-containing anhydrides"/>
    <property type="evidence" value="ECO:0007669"/>
    <property type="project" value="InterPro"/>
</dbReference>
<dbReference type="EMBL" id="SUTK01000055">
    <property type="protein sequence ID" value="MBE6502393.1"/>
    <property type="molecule type" value="Genomic_DNA"/>
</dbReference>
<comment type="caution">
    <text evidence="2">The sequence shown here is derived from an EMBL/GenBank/DDBJ whole genome shotgun (WGS) entry which is preliminary data.</text>
</comment>
<evidence type="ECO:0000259" key="1">
    <source>
        <dbReference type="PROSITE" id="PS51192"/>
    </source>
</evidence>
<sequence length="550" mass="64255">MENNDSNLDWMIYWSLPKYNPRNSQIRLINEINFAIKKGFKYIILEAGTGIGKSAIATTLANMYDDSYILTMTKQLQEQYLDDFGDMLVEIKGRGNYKCNYKGYCDFCIKAEYNLRRCSTCKFQMAFKKAQEAKNVITNYDFLYYAGVANPILDSRELLILDEAHNLERKMLMLSSSELDREYISTKFGIDIFEPIMHGTKSINDLKRNPEYWTRLCDDLIKECKKRIKKIDGDVNKTVQVTLDEFESDPSKYSNFDYVEKQNLEQDIKSFTSIALGLAHKELIIDLPSKDNILSNQMDISAEFKPYSVADDTQNLLSMGNVCIFLTGTLGSKDKFCEWNNINPDETYYIYEKSPFDVANRPIYTDFVGRMSGRRRGKIPNWKNPRAIKKIRELLDRHSNEKGVIHTSSNEQAFWIMEQLKDYPLVFVGGGDRNVVLKDFTQSKENLVLIGASIKDGVDFKGDLCRFQIVFKIPYPQLNEQVKYRRDFDPKWFYYQTVMALMQAYGRGIRDMDDWCVMYIIDSSFKQLFEYNRGFFNEYFSEAVQKKEVK</sequence>
<dbReference type="InterPro" id="IPR027417">
    <property type="entry name" value="P-loop_NTPase"/>
</dbReference>
<dbReference type="Gene3D" id="3.40.50.300">
    <property type="entry name" value="P-loop containing nucleotide triphosphate hydrolases"/>
    <property type="match status" value="3"/>
</dbReference>
<dbReference type="GO" id="GO:0006139">
    <property type="term" value="P:nucleobase-containing compound metabolic process"/>
    <property type="evidence" value="ECO:0007669"/>
    <property type="project" value="InterPro"/>
</dbReference>
<evidence type="ECO:0000313" key="2">
    <source>
        <dbReference type="EMBL" id="MBE6502393.1"/>
    </source>
</evidence>
<proteinExistence type="predicted"/>
<dbReference type="PROSITE" id="PS51192">
    <property type="entry name" value="HELICASE_ATP_BIND_1"/>
    <property type="match status" value="1"/>
</dbReference>
<feature type="domain" description="Helicase ATP-binding" evidence="1">
    <location>
        <begin position="34"/>
        <end position="196"/>
    </location>
</feature>
<dbReference type="Pfam" id="PF13307">
    <property type="entry name" value="Helicase_C_2"/>
    <property type="match status" value="1"/>
</dbReference>
<organism evidence="2 3">
    <name type="scientific">Methanobrevibacter thaueri</name>
    <dbReference type="NCBI Taxonomy" id="190975"/>
    <lineage>
        <taxon>Archaea</taxon>
        <taxon>Methanobacteriati</taxon>
        <taxon>Methanobacteriota</taxon>
        <taxon>Methanomada group</taxon>
        <taxon>Methanobacteria</taxon>
        <taxon>Methanobacteriales</taxon>
        <taxon>Methanobacteriaceae</taxon>
        <taxon>Methanobrevibacter</taxon>
    </lineage>
</organism>
<dbReference type="InterPro" id="IPR045028">
    <property type="entry name" value="DinG/Rad3-like"/>
</dbReference>
<protein>
    <recommendedName>
        <fullName evidence="1">Helicase ATP-binding domain-containing protein</fullName>
    </recommendedName>
</protein>
<dbReference type="SMART" id="SM00491">
    <property type="entry name" value="HELICc2"/>
    <property type="match status" value="1"/>
</dbReference>
<accession>A0A8T3V718</accession>
<reference evidence="2" key="1">
    <citation type="submission" date="2019-04" db="EMBL/GenBank/DDBJ databases">
        <title>Evolution of Biomass-Degrading Anaerobic Consortia Revealed by Metagenomics.</title>
        <authorList>
            <person name="Peng X."/>
        </authorList>
    </citation>
    <scope>NUCLEOTIDE SEQUENCE</scope>
    <source>
        <strain evidence="2">SIG18</strain>
    </source>
</reference>
<dbReference type="InterPro" id="IPR006555">
    <property type="entry name" value="ATP-dep_Helicase_C"/>
</dbReference>
<gene>
    <name evidence="2" type="ORF">E7Z79_08140</name>
</gene>
<evidence type="ECO:0000313" key="3">
    <source>
        <dbReference type="Proteomes" id="UP000783037"/>
    </source>
</evidence>
<dbReference type="GO" id="GO:0003678">
    <property type="term" value="F:DNA helicase activity"/>
    <property type="evidence" value="ECO:0007669"/>
    <property type="project" value="TreeGrafter"/>
</dbReference>
<dbReference type="AlphaFoldDB" id="A0A8T3V718"/>
<dbReference type="InterPro" id="IPR014001">
    <property type="entry name" value="Helicase_ATP-bd"/>
</dbReference>
<dbReference type="SUPFAM" id="SSF52540">
    <property type="entry name" value="P-loop containing nucleoside triphosphate hydrolases"/>
    <property type="match status" value="1"/>
</dbReference>
<dbReference type="GO" id="GO:0005524">
    <property type="term" value="F:ATP binding"/>
    <property type="evidence" value="ECO:0007669"/>
    <property type="project" value="InterPro"/>
</dbReference>
<dbReference type="PANTHER" id="PTHR11472">
    <property type="entry name" value="DNA REPAIR DEAD HELICASE RAD3/XP-D SUBFAMILY MEMBER"/>
    <property type="match status" value="1"/>
</dbReference>
<dbReference type="RefSeq" id="WP_303739481.1">
    <property type="nucleotide sequence ID" value="NZ_SUTK01000055.1"/>
</dbReference>
<dbReference type="Proteomes" id="UP000783037">
    <property type="component" value="Unassembled WGS sequence"/>
</dbReference>
<name>A0A8T3V718_9EURY</name>
<dbReference type="Pfam" id="PF04851">
    <property type="entry name" value="ResIII"/>
    <property type="match status" value="1"/>
</dbReference>
<dbReference type="InterPro" id="IPR006935">
    <property type="entry name" value="Helicase/UvrB_N"/>
</dbReference>